<dbReference type="GO" id="GO:0000978">
    <property type="term" value="F:RNA polymerase II cis-regulatory region sequence-specific DNA binding"/>
    <property type="evidence" value="ECO:0007669"/>
    <property type="project" value="TreeGrafter"/>
</dbReference>
<dbReference type="SUPFAM" id="SSF48371">
    <property type="entry name" value="ARM repeat"/>
    <property type="match status" value="1"/>
</dbReference>
<dbReference type="InterPro" id="IPR016024">
    <property type="entry name" value="ARM-type_fold"/>
</dbReference>
<sequence>PTDKPTYPSDYAKVYKLMSEKELPVPIGLEKFRFCQPLLNKCQQDYEKQTNGEEETVSVQKALDELNILQEVLLPKALQEPDTEEKKGELLVDPDTRNVKEKCNLLGKVRDAKEIPKLGEIYQDLQQDLEKNETILTDSSLQSAFVTSEGALDQPVEVEHCLKEDLQKVQNQQYATVKDAVLSKTIVTDTASEGERDLQINLTENQIIQREEQEEGNNIDRVDLLSASVAASALGKWEKHTKGIGSKIMAKLGYVMGSGLGKHGEGRTEPVEAIVLPRGKSLDHCMEIKEKAKGKRLLRVKKGSKRKSLIGKEQEIKFIKEQTGEENHFLFSFDLLKTRTSSGITDNQKMKVPIRSLQSERNELGETVDESCQNISQLGESVLNEEEALDLPSNMVGAAKSGIVATEHPLLECNTKASSFNQTNIKNLEIATEDQLNKLICDRLTKKTVSNFIRWLFLKNFKKIDAKKKLDILFHVLHVKAVNEQICSRNYTELCKLMFEIEVPMVSGTGIVRLLLDRCQQTFENQKKYEEEITSKRKALREADTEEKKKELQMELDENSMKLIMLYELKLIMLGNIR</sequence>
<dbReference type="PANTHER" id="PTHR46297">
    <property type="entry name" value="ZINC FINGER CCCH-TYPE WITH G PATCH DOMAIN-CONTAINING PROTEIN"/>
    <property type="match status" value="1"/>
</dbReference>
<keyword evidence="2" id="KW-0479">Metal-binding</keyword>
<accession>A0AA88HAY6</accession>
<evidence type="ECO:0000256" key="3">
    <source>
        <dbReference type="ARBA" id="ARBA00022771"/>
    </source>
</evidence>
<keyword evidence="5" id="KW-0238">DNA-binding</keyword>
<feature type="domain" description="G-patch" evidence="8">
    <location>
        <begin position="241"/>
        <end position="287"/>
    </location>
</feature>
<organism evidence="9 10">
    <name type="scientific">Artemia franciscana</name>
    <name type="common">Brine shrimp</name>
    <name type="synonym">Artemia sanfranciscana</name>
    <dbReference type="NCBI Taxonomy" id="6661"/>
    <lineage>
        <taxon>Eukaryota</taxon>
        <taxon>Metazoa</taxon>
        <taxon>Ecdysozoa</taxon>
        <taxon>Arthropoda</taxon>
        <taxon>Crustacea</taxon>
        <taxon>Branchiopoda</taxon>
        <taxon>Anostraca</taxon>
        <taxon>Artemiidae</taxon>
        <taxon>Artemia</taxon>
    </lineage>
</organism>
<name>A0AA88HAY6_ARTSF</name>
<dbReference type="InterPro" id="IPR000467">
    <property type="entry name" value="G_patch_dom"/>
</dbReference>
<keyword evidence="7" id="KW-0175">Coiled coil</keyword>
<evidence type="ECO:0000256" key="7">
    <source>
        <dbReference type="SAM" id="Coils"/>
    </source>
</evidence>
<dbReference type="Pfam" id="PF01585">
    <property type="entry name" value="G-patch"/>
    <property type="match status" value="1"/>
</dbReference>
<dbReference type="SMART" id="SM00443">
    <property type="entry name" value="G_patch"/>
    <property type="match status" value="1"/>
</dbReference>
<dbReference type="Proteomes" id="UP001187531">
    <property type="component" value="Unassembled WGS sequence"/>
</dbReference>
<evidence type="ECO:0000256" key="6">
    <source>
        <dbReference type="ARBA" id="ARBA00023242"/>
    </source>
</evidence>
<comment type="subcellular location">
    <subcellularLocation>
        <location evidence="1">Nucleus</location>
    </subcellularLocation>
</comment>
<dbReference type="GO" id="GO:0005634">
    <property type="term" value="C:nucleus"/>
    <property type="evidence" value="ECO:0007669"/>
    <property type="project" value="UniProtKB-SubCell"/>
</dbReference>
<dbReference type="PANTHER" id="PTHR46297:SF1">
    <property type="entry name" value="ZINC FINGER CCCH-TYPE WITH G PATCH DOMAIN-CONTAINING PROTEIN"/>
    <property type="match status" value="1"/>
</dbReference>
<dbReference type="AlphaFoldDB" id="A0AA88HAY6"/>
<evidence type="ECO:0000256" key="1">
    <source>
        <dbReference type="ARBA" id="ARBA00004123"/>
    </source>
</evidence>
<keyword evidence="6" id="KW-0539">Nucleus</keyword>
<feature type="coiled-coil region" evidence="7">
    <location>
        <begin position="526"/>
        <end position="562"/>
    </location>
</feature>
<keyword evidence="3" id="KW-0863">Zinc-finger</keyword>
<dbReference type="GO" id="GO:0008270">
    <property type="term" value="F:zinc ion binding"/>
    <property type="evidence" value="ECO:0007669"/>
    <property type="project" value="UniProtKB-KW"/>
</dbReference>
<evidence type="ECO:0000256" key="4">
    <source>
        <dbReference type="ARBA" id="ARBA00022833"/>
    </source>
</evidence>
<evidence type="ECO:0000259" key="8">
    <source>
        <dbReference type="PROSITE" id="PS50174"/>
    </source>
</evidence>
<comment type="caution">
    <text evidence="9">The sequence shown here is derived from an EMBL/GenBank/DDBJ whole genome shotgun (WGS) entry which is preliminary data.</text>
</comment>
<evidence type="ECO:0000313" key="10">
    <source>
        <dbReference type="Proteomes" id="UP001187531"/>
    </source>
</evidence>
<keyword evidence="4" id="KW-0862">Zinc</keyword>
<gene>
    <name evidence="9" type="ORF">QYM36_014859</name>
</gene>
<evidence type="ECO:0000256" key="5">
    <source>
        <dbReference type="ARBA" id="ARBA00023125"/>
    </source>
</evidence>
<evidence type="ECO:0000256" key="2">
    <source>
        <dbReference type="ARBA" id="ARBA00022723"/>
    </source>
</evidence>
<reference evidence="9" key="1">
    <citation type="submission" date="2023-07" db="EMBL/GenBank/DDBJ databases">
        <title>Chromosome-level genome assembly of Artemia franciscana.</title>
        <authorList>
            <person name="Jo E."/>
        </authorList>
    </citation>
    <scope>NUCLEOTIDE SEQUENCE</scope>
    <source>
        <tissue evidence="9">Whole body</tissue>
    </source>
</reference>
<dbReference type="GO" id="GO:0001227">
    <property type="term" value="F:DNA-binding transcription repressor activity, RNA polymerase II-specific"/>
    <property type="evidence" value="ECO:0007669"/>
    <property type="project" value="TreeGrafter"/>
</dbReference>
<dbReference type="Gene3D" id="1.25.40.180">
    <property type="match status" value="1"/>
</dbReference>
<proteinExistence type="predicted"/>
<dbReference type="PROSITE" id="PS50174">
    <property type="entry name" value="G_PATCH"/>
    <property type="match status" value="1"/>
</dbReference>
<protein>
    <recommendedName>
        <fullName evidence="8">G-patch domain-containing protein</fullName>
    </recommendedName>
</protein>
<keyword evidence="10" id="KW-1185">Reference proteome</keyword>
<evidence type="ECO:0000313" key="9">
    <source>
        <dbReference type="EMBL" id="KAK2706969.1"/>
    </source>
</evidence>
<feature type="non-terminal residue" evidence="9">
    <location>
        <position position="578"/>
    </location>
</feature>
<dbReference type="EMBL" id="JAVRJZ010000019">
    <property type="protein sequence ID" value="KAK2706969.1"/>
    <property type="molecule type" value="Genomic_DNA"/>
</dbReference>